<dbReference type="Gene3D" id="1.20.1270.180">
    <property type="match status" value="1"/>
</dbReference>
<gene>
    <name evidence="3" type="ORF">CFN16_27500</name>
</gene>
<evidence type="ECO:0000313" key="4">
    <source>
        <dbReference type="Proteomes" id="UP000254535"/>
    </source>
</evidence>
<organism evidence="3 4">
    <name type="scientific">Pseudomonas fluorescens</name>
    <dbReference type="NCBI Taxonomy" id="294"/>
    <lineage>
        <taxon>Bacteria</taxon>
        <taxon>Pseudomonadati</taxon>
        <taxon>Pseudomonadota</taxon>
        <taxon>Gammaproteobacteria</taxon>
        <taxon>Pseudomonadales</taxon>
        <taxon>Pseudomonadaceae</taxon>
        <taxon>Pseudomonas</taxon>
    </lineage>
</organism>
<dbReference type="Pfam" id="PF07007">
    <property type="entry name" value="LprI"/>
    <property type="match status" value="1"/>
</dbReference>
<dbReference type="PANTHER" id="PTHR39176">
    <property type="entry name" value="PERIPLASMIC PROTEIN-RELATED"/>
    <property type="match status" value="1"/>
</dbReference>
<accession>A0A345V4U5</accession>
<protein>
    <recommendedName>
        <fullName evidence="2">Lysozyme inhibitor LprI-like N-terminal domain-containing protein</fullName>
    </recommendedName>
</protein>
<dbReference type="PANTHER" id="PTHR39176:SF1">
    <property type="entry name" value="PERIPLASMIC PROTEIN"/>
    <property type="match status" value="1"/>
</dbReference>
<dbReference type="RefSeq" id="WP_115079704.1">
    <property type="nucleotide sequence ID" value="NZ_CP022313.1"/>
</dbReference>
<keyword evidence="1" id="KW-0732">Signal</keyword>
<evidence type="ECO:0000313" key="3">
    <source>
        <dbReference type="EMBL" id="AXJ07747.1"/>
    </source>
</evidence>
<name>A0A345V4U5_PSEFL</name>
<dbReference type="EMBL" id="CP022313">
    <property type="protein sequence ID" value="AXJ07747.1"/>
    <property type="molecule type" value="Genomic_DNA"/>
</dbReference>
<proteinExistence type="predicted"/>
<dbReference type="InterPro" id="IPR009739">
    <property type="entry name" value="LprI-like_N"/>
</dbReference>
<feature type="domain" description="Lysozyme inhibitor LprI-like N-terminal" evidence="2">
    <location>
        <begin position="35"/>
        <end position="120"/>
    </location>
</feature>
<evidence type="ECO:0000256" key="1">
    <source>
        <dbReference type="SAM" id="SignalP"/>
    </source>
</evidence>
<dbReference type="AlphaFoldDB" id="A0A345V4U5"/>
<feature type="chain" id="PRO_5016732025" description="Lysozyme inhibitor LprI-like N-terminal domain-containing protein" evidence="1">
    <location>
        <begin position="26"/>
        <end position="201"/>
    </location>
</feature>
<sequence>MIKLKAFFRLTAVAFLAALLVPAHAQETCNPDSFSNPDMIICGQQTFEKVDALLNEQYKKALVSLAPTEKKQLTVVQKKWVRFKEAYCEDIYQSALPGAEAPIEKLGCLVQTTNARLGELVALQTGMMIDGFYKAASVMAGAGENREKEMVASMERLGGAEFDDPLFKQYASGHCEMSERVLREDLVYCTARMRFQLPLNR</sequence>
<evidence type="ECO:0000259" key="2">
    <source>
        <dbReference type="Pfam" id="PF07007"/>
    </source>
</evidence>
<dbReference type="Proteomes" id="UP000254535">
    <property type="component" value="Chromosome"/>
</dbReference>
<reference evidence="3 4" key="1">
    <citation type="submission" date="2017-07" db="EMBL/GenBank/DDBJ databases">
        <title>Genome sequence of Pseudomonas NEP1.</title>
        <authorList>
            <person name="Nascimento F.X."/>
        </authorList>
    </citation>
    <scope>NUCLEOTIDE SEQUENCE [LARGE SCALE GENOMIC DNA]</scope>
    <source>
        <strain evidence="3 4">NEP1</strain>
    </source>
</reference>
<feature type="signal peptide" evidence="1">
    <location>
        <begin position="1"/>
        <end position="25"/>
    </location>
</feature>